<evidence type="ECO:0000259" key="1">
    <source>
        <dbReference type="Pfam" id="PF14292"/>
    </source>
</evidence>
<dbReference type="Proteomes" id="UP000290848">
    <property type="component" value="Unassembled WGS sequence"/>
</dbReference>
<dbReference type="PROSITE" id="PS51257">
    <property type="entry name" value="PROKAR_LIPOPROTEIN"/>
    <property type="match status" value="1"/>
</dbReference>
<dbReference type="RefSeq" id="WP_128771199.1">
    <property type="nucleotide sequence ID" value="NZ_RXOC01000018.1"/>
</dbReference>
<name>A0A4Q0M453_9SPHI</name>
<dbReference type="EMBL" id="RXOC01000018">
    <property type="protein sequence ID" value="RXF67396.1"/>
    <property type="molecule type" value="Genomic_DNA"/>
</dbReference>
<feature type="domain" description="SusE outer membrane protein" evidence="1">
    <location>
        <begin position="24"/>
        <end position="130"/>
    </location>
</feature>
<dbReference type="Pfam" id="PF14292">
    <property type="entry name" value="SusE"/>
    <property type="match status" value="1"/>
</dbReference>
<protein>
    <recommendedName>
        <fullName evidence="1">SusE outer membrane protein domain-containing protein</fullName>
    </recommendedName>
</protein>
<evidence type="ECO:0000313" key="2">
    <source>
        <dbReference type="EMBL" id="RXF67396.1"/>
    </source>
</evidence>
<proteinExistence type="predicted"/>
<reference evidence="2 3" key="1">
    <citation type="submission" date="2018-12" db="EMBL/GenBank/DDBJ databases">
        <title>The Draft Genome Sequence of the Soil Bacterium Pedobacter tournemirensis R1.</title>
        <authorList>
            <person name="He J."/>
        </authorList>
    </citation>
    <scope>NUCLEOTIDE SEQUENCE [LARGE SCALE GENOMIC DNA]</scope>
    <source>
        <strain evidence="2 3">R1</strain>
    </source>
</reference>
<gene>
    <name evidence="2" type="ORF">EKH83_19810</name>
</gene>
<organism evidence="2 3">
    <name type="scientific">Arcticibacter tournemirensis</name>
    <dbReference type="NCBI Taxonomy" id="699437"/>
    <lineage>
        <taxon>Bacteria</taxon>
        <taxon>Pseudomonadati</taxon>
        <taxon>Bacteroidota</taxon>
        <taxon>Sphingobacteriia</taxon>
        <taxon>Sphingobacteriales</taxon>
        <taxon>Sphingobacteriaceae</taxon>
        <taxon>Arcticibacter</taxon>
    </lineage>
</organism>
<comment type="caution">
    <text evidence="2">The sequence shown here is derived from an EMBL/GenBank/DDBJ whole genome shotgun (WGS) entry which is preliminary data.</text>
</comment>
<dbReference type="AlphaFoldDB" id="A0A4Q0M453"/>
<evidence type="ECO:0000313" key="3">
    <source>
        <dbReference type="Proteomes" id="UP000290848"/>
    </source>
</evidence>
<dbReference type="InterPro" id="IPR025970">
    <property type="entry name" value="SusE"/>
</dbReference>
<accession>A0A4Q0M453</accession>
<sequence>MKKNLKHILFVCLATVVVFGSCKDDNELDHTKVSAVENLFAPSDNANVFIEGEGSVMFEWEKAKAEDNGVVLYEVLFDKTDGDFSKPLYSLPSDGNGYQRTLSMSYGDLSKVAAAAGIKPGETGKVKWTVWSSKGMEAEKSSVTRILEIERPEGFTVLPATAYLTGTATEGGDDISKAVPFKKLSDGVFEVYTSLKAGTYHIAERNSGNPATYSVSGDGKIVESGTTTVSGSTKVYRIRLNFNTAGSEFTEIVSLGLWFAPENKIWYELPYAGGSSWEIKNAPVVFKQEGWGRDERYKFKFVVKNAAGASSEEWYGSVNRDNQRPTDASQPSYWYMVPVTNNQWDNCFKFNGNADNKNADIKVTFTPAAYTHSVTVK</sequence>